<feature type="compositionally biased region" description="Low complexity" evidence="2">
    <location>
        <begin position="598"/>
        <end position="616"/>
    </location>
</feature>
<feature type="region of interest" description="Disordered" evidence="2">
    <location>
        <begin position="201"/>
        <end position="238"/>
    </location>
</feature>
<dbReference type="Gene3D" id="3.80.10.10">
    <property type="entry name" value="Ribonuclease Inhibitor"/>
    <property type="match status" value="1"/>
</dbReference>
<dbReference type="OrthoDB" id="2132071at2759"/>
<proteinExistence type="predicted"/>
<protein>
    <recommendedName>
        <fullName evidence="5">Extradiol ring-cleavage dioxygenase class III enzyme subunit B domain-containing protein</fullName>
    </recommendedName>
</protein>
<evidence type="ECO:0000313" key="3">
    <source>
        <dbReference type="EMBL" id="KAG2447388.1"/>
    </source>
</evidence>
<dbReference type="AlphaFoldDB" id="A0A835WH21"/>
<feature type="region of interest" description="Disordered" evidence="2">
    <location>
        <begin position="643"/>
        <end position="691"/>
    </location>
</feature>
<feature type="compositionally biased region" description="Acidic residues" evidence="2">
    <location>
        <begin position="221"/>
        <end position="231"/>
    </location>
</feature>
<comment type="subcellular location">
    <subcellularLocation>
        <location evidence="1">Cytoplasm</location>
        <location evidence="1">Cytoskeleton</location>
        <location evidence="1">Cilium axoneme</location>
    </subcellularLocation>
</comment>
<dbReference type="Proteomes" id="UP000613740">
    <property type="component" value="Unassembled WGS sequence"/>
</dbReference>
<accession>A0A835WH21</accession>
<dbReference type="GO" id="GO:0005930">
    <property type="term" value="C:axoneme"/>
    <property type="evidence" value="ECO:0007669"/>
    <property type="project" value="UniProtKB-SubCell"/>
</dbReference>
<dbReference type="SUPFAM" id="SSF53213">
    <property type="entry name" value="LigB-like"/>
    <property type="match status" value="1"/>
</dbReference>
<comment type="caution">
    <text evidence="3">The sequence shown here is derived from an EMBL/GenBank/DDBJ whole genome shotgun (WGS) entry which is preliminary data.</text>
</comment>
<keyword evidence="4" id="KW-1185">Reference proteome</keyword>
<feature type="compositionally biased region" description="Low complexity" evidence="2">
    <location>
        <begin position="412"/>
        <end position="422"/>
    </location>
</feature>
<evidence type="ECO:0000313" key="4">
    <source>
        <dbReference type="Proteomes" id="UP000613740"/>
    </source>
</evidence>
<organism evidence="3 4">
    <name type="scientific">Chlamydomonas schloesseri</name>
    <dbReference type="NCBI Taxonomy" id="2026947"/>
    <lineage>
        <taxon>Eukaryota</taxon>
        <taxon>Viridiplantae</taxon>
        <taxon>Chlorophyta</taxon>
        <taxon>core chlorophytes</taxon>
        <taxon>Chlorophyceae</taxon>
        <taxon>CS clade</taxon>
        <taxon>Chlamydomonadales</taxon>
        <taxon>Chlamydomonadaceae</taxon>
        <taxon>Chlamydomonas</taxon>
    </lineage>
</organism>
<sequence length="1148" mass="119395">MEPLARSHGGLLALPQELLQAIVTGLPRGGKFILRSTCKSISRSLALSCSTVIVRRSALARRSEGAKNEVLAALDSPCWGPLLESVLELELGDVSHSVAADQGAFNTLLHGQHLRARTDALVALAVSFPNLRRLSISAACFSAGGLAALASLTKLESLSLDGSLECPGGTKQAADVYRQLLPRLQELRQLRLPQAVPACGAALDESDEEAEFEQEQHDTGMEEQEDEEDEVMAASRRHAAARGSSSLFTSDLAFPLLHSPLRAAPPQQHQQPPLSPRLPPPASPAQLPEMSFPASPIPQPAALVPPALPRRAPARRLDDLFGAGGAGGIRGSVLGAFNAPLSTGATPSLPQLPPLPQLPRLSMEPPINVADALAARASFGSSSASKPGAGRILFFNEGLGSGNDVVKAAEQEPLQQPQPQAPSRSSGTGFHPVPMNPTSAIATGVAAAGSASPVAPGAPAARARHVHSPRKPASYAAGFVFPPHLEELTIPLCALNRPVFEAVCAEFGQQPAGASAVAAGSASHGFGSSSSRSAGFSFGARAQPQPSIGRRVLSFPYLPALGGESAARSVATAGALAAWGADAATVAAISRPGSPVPSSSLIRTNSSLSSSLNNNSGYPGDQDLHATATSPVVLGAGSVRGLHAAHSRPGEADSGLRATATATSGISASSSGGSSAAGSTQQQQQESARPARRALRALHIPTLAGYSHWEGSFLRSARDFARLGGLGAELEVLHLSLELGSFRLTPENMRACLQHLSTLRGLRELRISEAQQPTCYSARKRSCSMRGAAAFGASGAHGLGSLSTASLERLGGVWPRLRSLHLFGPSLDAALSLHYAALEAGRFLRDLEPELVVMITPHGLAVPQQFLLYNDPRAEGGVSFEEWNLPCAYPPCSYSAGLDLDVRTTEKLTAALAAAGASVTSISGFGPPGAGSRPLPLGWAEVIPAYFIQRAYNESNTGLAARSASALQPKLGLGASNSQLRTDLGAEGAEAGAVAGARSAAPQLPRTVLLGLPSRRYERSVAMVPELLALGRHLFTYLDPLDLRVAFVISGDLAHTWSADGPYGFSAHAAKFDAAAQQWARQLDRDSLIKVAAKHVGEAKSCGFPGLVALQGVIDCVKPDNLHSVLLEYGHPLYYGMMCALFDFQGDA</sequence>
<feature type="compositionally biased region" description="Acidic residues" evidence="2">
    <location>
        <begin position="204"/>
        <end position="213"/>
    </location>
</feature>
<name>A0A835WH21_9CHLO</name>
<gene>
    <name evidence="3" type="ORF">HYH02_007716</name>
</gene>
<dbReference type="Gene3D" id="3.40.830.10">
    <property type="entry name" value="LigB-like"/>
    <property type="match status" value="1"/>
</dbReference>
<evidence type="ECO:0000256" key="2">
    <source>
        <dbReference type="SAM" id="MobiDB-lite"/>
    </source>
</evidence>
<feature type="region of interest" description="Disordered" evidence="2">
    <location>
        <begin position="590"/>
        <end position="625"/>
    </location>
</feature>
<feature type="region of interest" description="Disordered" evidence="2">
    <location>
        <begin position="412"/>
        <end position="438"/>
    </location>
</feature>
<reference evidence="3" key="1">
    <citation type="journal article" date="2020" name="bioRxiv">
        <title>Comparative genomics of Chlamydomonas.</title>
        <authorList>
            <person name="Craig R.J."/>
            <person name="Hasan A.R."/>
            <person name="Ness R.W."/>
            <person name="Keightley P.D."/>
        </authorList>
    </citation>
    <scope>NUCLEOTIDE SEQUENCE</scope>
    <source>
        <strain evidence="3">CCAP 11/173</strain>
    </source>
</reference>
<feature type="region of interest" description="Disordered" evidence="2">
    <location>
        <begin position="263"/>
        <end position="305"/>
    </location>
</feature>
<feature type="compositionally biased region" description="Low complexity" evidence="2">
    <location>
        <begin position="263"/>
        <end position="272"/>
    </location>
</feature>
<evidence type="ECO:0008006" key="5">
    <source>
        <dbReference type="Google" id="ProtNLM"/>
    </source>
</evidence>
<feature type="compositionally biased region" description="Low complexity" evidence="2">
    <location>
        <begin position="657"/>
        <end position="688"/>
    </location>
</feature>
<dbReference type="InterPro" id="IPR032675">
    <property type="entry name" value="LRR_dom_sf"/>
</dbReference>
<feature type="compositionally biased region" description="Pro residues" evidence="2">
    <location>
        <begin position="273"/>
        <end position="283"/>
    </location>
</feature>
<dbReference type="EMBL" id="JAEHOD010000022">
    <property type="protein sequence ID" value="KAG2447388.1"/>
    <property type="molecule type" value="Genomic_DNA"/>
</dbReference>
<evidence type="ECO:0000256" key="1">
    <source>
        <dbReference type="ARBA" id="ARBA00004430"/>
    </source>
</evidence>